<reference evidence="16 17" key="1">
    <citation type="submission" date="2016-11" db="EMBL/GenBank/DDBJ databases">
        <title>Mixed transmission modes and dynamic genome evolution in an obligate animal-bacterial symbiosis.</title>
        <authorList>
            <person name="Russell S.L."/>
            <person name="Corbett-Detig R.B."/>
            <person name="Cavanaugh C.M."/>
        </authorList>
    </citation>
    <scope>NUCLEOTIDE SEQUENCE [LARGE SCALE GENOMIC DNA]</scope>
    <source>
        <strain evidence="16">Sveles-Q1</strain>
    </source>
</reference>
<dbReference type="FunFam" id="2.40.50.140:FF:000012">
    <property type="entry name" value="DNA ligase"/>
    <property type="match status" value="1"/>
</dbReference>
<feature type="domain" description="NAD-dependent DNA ligase N-terminal" evidence="15">
    <location>
        <begin position="6"/>
        <end position="391"/>
    </location>
</feature>
<dbReference type="AlphaFoldDB" id="A0A1T2L1G9"/>
<evidence type="ECO:0000256" key="13">
    <source>
        <dbReference type="ARBA" id="ARBA00034005"/>
    </source>
</evidence>
<dbReference type="FunFam" id="1.10.287.610:FF:000002">
    <property type="entry name" value="DNA ligase"/>
    <property type="match status" value="1"/>
</dbReference>
<dbReference type="PANTHER" id="PTHR23389:SF9">
    <property type="entry name" value="DNA LIGASE"/>
    <property type="match status" value="1"/>
</dbReference>
<dbReference type="NCBIfam" id="TIGR00575">
    <property type="entry name" value="dnlj"/>
    <property type="match status" value="1"/>
</dbReference>
<comment type="catalytic activity">
    <reaction evidence="13">
        <text>NAD(+) + (deoxyribonucleotide)n-3'-hydroxyl + 5'-phospho-(deoxyribonucleotide)m = (deoxyribonucleotide)n+m + AMP + beta-nicotinamide D-nucleotide.</text>
        <dbReference type="EC" id="6.5.1.2"/>
    </reaction>
</comment>
<dbReference type="EC" id="6.5.1.2" evidence="3"/>
<gene>
    <name evidence="16" type="ORF">BOW53_13475</name>
</gene>
<dbReference type="InterPro" id="IPR033136">
    <property type="entry name" value="DNA_ligase_CS"/>
</dbReference>
<dbReference type="InterPro" id="IPR004150">
    <property type="entry name" value="NAD_DNA_ligase_OB"/>
</dbReference>
<dbReference type="SMART" id="SM00532">
    <property type="entry name" value="LIGANc"/>
    <property type="match status" value="1"/>
</dbReference>
<comment type="function">
    <text evidence="2">DNA ligase that catalyzes the formation of phosphodiester linkages between 5'-phosphoryl and 3'-hydroxyl groups in double-stranded DNA using NAD as a coenzyme and as the energy source for the reaction. It is essential for DNA replication and repair of damaged DNA.</text>
</comment>
<dbReference type="InterPro" id="IPR013840">
    <property type="entry name" value="DNAligase_N"/>
</dbReference>
<dbReference type="Proteomes" id="UP000191110">
    <property type="component" value="Unassembled WGS sequence"/>
</dbReference>
<evidence type="ECO:0000313" key="17">
    <source>
        <dbReference type="Proteomes" id="UP000191110"/>
    </source>
</evidence>
<dbReference type="PANTHER" id="PTHR23389">
    <property type="entry name" value="CHROMOSOME TRANSMISSION FIDELITY FACTOR 18"/>
    <property type="match status" value="1"/>
</dbReference>
<evidence type="ECO:0000313" key="16">
    <source>
        <dbReference type="EMBL" id="OOZ38963.1"/>
    </source>
</evidence>
<dbReference type="Gene3D" id="3.30.470.30">
    <property type="entry name" value="DNA ligase/mRNA capping enzyme"/>
    <property type="match status" value="1"/>
</dbReference>
<dbReference type="InterPro" id="IPR012340">
    <property type="entry name" value="NA-bd_OB-fold"/>
</dbReference>
<dbReference type="OrthoDB" id="9759736at2"/>
<keyword evidence="12" id="KW-0234">DNA repair</keyword>
<keyword evidence="11" id="KW-0520">NAD</keyword>
<name>A0A1T2L1G9_9GAMM</name>
<evidence type="ECO:0000256" key="10">
    <source>
        <dbReference type="ARBA" id="ARBA00022842"/>
    </source>
</evidence>
<dbReference type="GO" id="GO:0003911">
    <property type="term" value="F:DNA ligase (NAD+) activity"/>
    <property type="evidence" value="ECO:0007669"/>
    <property type="project" value="UniProtKB-EC"/>
</dbReference>
<comment type="caution">
    <text evidence="16">The sequence shown here is derived from an EMBL/GenBank/DDBJ whole genome shotgun (WGS) entry which is preliminary data.</text>
</comment>
<dbReference type="Gene3D" id="1.10.287.610">
    <property type="entry name" value="Helix hairpin bin"/>
    <property type="match status" value="1"/>
</dbReference>
<accession>A0A1T2L1G9</accession>
<evidence type="ECO:0000256" key="3">
    <source>
        <dbReference type="ARBA" id="ARBA00012722"/>
    </source>
</evidence>
<dbReference type="GO" id="GO:0046872">
    <property type="term" value="F:metal ion binding"/>
    <property type="evidence" value="ECO:0007669"/>
    <property type="project" value="UniProtKB-KW"/>
</dbReference>
<dbReference type="SUPFAM" id="SSF56091">
    <property type="entry name" value="DNA ligase/mRNA capping enzyme, catalytic domain"/>
    <property type="match status" value="1"/>
</dbReference>
<dbReference type="NCBIfam" id="NF005932">
    <property type="entry name" value="PRK07956.1"/>
    <property type="match status" value="1"/>
</dbReference>
<dbReference type="CDD" id="cd00114">
    <property type="entry name" value="LIGANc"/>
    <property type="match status" value="1"/>
</dbReference>
<evidence type="ECO:0000256" key="9">
    <source>
        <dbReference type="ARBA" id="ARBA00022833"/>
    </source>
</evidence>
<dbReference type="GO" id="GO:0006281">
    <property type="term" value="P:DNA repair"/>
    <property type="evidence" value="ECO:0007669"/>
    <property type="project" value="UniProtKB-KW"/>
</dbReference>
<sequence length="391" mass="43595">MIATEKDWQRADALRSELNLHNHRYDVLDDPIIPDAEYDRLFRELQALEERYPELVDSSSPTQRVGGQALAGFSQVKHEVPMLSLGNAFSEQELNEFDRRVRDGLSANNTIRYVAEPKLDGLAISIRYEKGEMVRAATRGDGSTGEDVTHNVRTIHSVPLKLQGTDWPEVLEVRGEVYMPKAGFEKLNARQREREEKTFANPRNAAAGSLRQLDPKIAAQRPLTMFCYGIGVVEGGELADSHSEVMVQLKGWGLRVCPELRVVEGVLGCLDYYREIGERRDALPYEIDGVVYKVNGFEEQQQLGFVARAPRWAIAHKFPAQEELTTVRDIEVQVGRTGALTPVARLEPVEVGGVTVTNATLHNADELARKGVRVGDTVIVRRAGDVGVTLQ</sequence>
<evidence type="ECO:0000256" key="5">
    <source>
        <dbReference type="ARBA" id="ARBA00022598"/>
    </source>
</evidence>
<proteinExistence type="inferred from homology"/>
<organism evidence="16 17">
    <name type="scientific">Solemya pervernicosa gill symbiont</name>
    <dbReference type="NCBI Taxonomy" id="642797"/>
    <lineage>
        <taxon>Bacteria</taxon>
        <taxon>Pseudomonadati</taxon>
        <taxon>Pseudomonadota</taxon>
        <taxon>Gammaproteobacteria</taxon>
        <taxon>sulfur-oxidizing symbionts</taxon>
    </lineage>
</organism>
<keyword evidence="17" id="KW-1185">Reference proteome</keyword>
<comment type="cofactor">
    <cofactor evidence="1">
        <name>Mg(2+)</name>
        <dbReference type="ChEBI" id="CHEBI:18420"/>
    </cofactor>
</comment>
<keyword evidence="8" id="KW-0227">DNA damage</keyword>
<comment type="similarity">
    <text evidence="14">Belongs to the NAD-dependent DNA ligase family. LigA subfamily.</text>
</comment>
<protein>
    <recommendedName>
        <fullName evidence="4">DNA ligase</fullName>
        <ecNumber evidence="3">6.5.1.2</ecNumber>
    </recommendedName>
</protein>
<dbReference type="InterPro" id="IPR001679">
    <property type="entry name" value="DNA_ligase"/>
</dbReference>
<dbReference type="EMBL" id="MPRL01000066">
    <property type="protein sequence ID" value="OOZ38963.1"/>
    <property type="molecule type" value="Genomic_DNA"/>
</dbReference>
<evidence type="ECO:0000256" key="8">
    <source>
        <dbReference type="ARBA" id="ARBA00022763"/>
    </source>
</evidence>
<dbReference type="GO" id="GO:0005829">
    <property type="term" value="C:cytosol"/>
    <property type="evidence" value="ECO:0007669"/>
    <property type="project" value="TreeGrafter"/>
</dbReference>
<keyword evidence="9" id="KW-0862">Zinc</keyword>
<evidence type="ECO:0000256" key="1">
    <source>
        <dbReference type="ARBA" id="ARBA00001946"/>
    </source>
</evidence>
<evidence type="ECO:0000256" key="6">
    <source>
        <dbReference type="ARBA" id="ARBA00022705"/>
    </source>
</evidence>
<evidence type="ECO:0000256" key="4">
    <source>
        <dbReference type="ARBA" id="ARBA00013308"/>
    </source>
</evidence>
<keyword evidence="5 16" id="KW-0436">Ligase</keyword>
<dbReference type="FunFam" id="3.30.470.30:FF:000001">
    <property type="entry name" value="DNA ligase"/>
    <property type="match status" value="1"/>
</dbReference>
<dbReference type="Pfam" id="PF03120">
    <property type="entry name" value="OB_DNA_ligase"/>
    <property type="match status" value="1"/>
</dbReference>
<keyword evidence="6" id="KW-0235">DNA replication</keyword>
<dbReference type="GO" id="GO:0006260">
    <property type="term" value="P:DNA replication"/>
    <property type="evidence" value="ECO:0007669"/>
    <property type="project" value="UniProtKB-KW"/>
</dbReference>
<evidence type="ECO:0000259" key="15">
    <source>
        <dbReference type="SMART" id="SM00532"/>
    </source>
</evidence>
<evidence type="ECO:0000256" key="12">
    <source>
        <dbReference type="ARBA" id="ARBA00023204"/>
    </source>
</evidence>
<dbReference type="SUPFAM" id="SSF50249">
    <property type="entry name" value="Nucleic acid-binding proteins"/>
    <property type="match status" value="1"/>
</dbReference>
<dbReference type="InterPro" id="IPR013839">
    <property type="entry name" value="DNAligase_adenylation"/>
</dbReference>
<dbReference type="Gene3D" id="2.40.50.140">
    <property type="entry name" value="Nucleic acid-binding proteins"/>
    <property type="match status" value="1"/>
</dbReference>
<evidence type="ECO:0000256" key="14">
    <source>
        <dbReference type="ARBA" id="ARBA00060881"/>
    </source>
</evidence>
<evidence type="ECO:0000256" key="11">
    <source>
        <dbReference type="ARBA" id="ARBA00023027"/>
    </source>
</evidence>
<dbReference type="Pfam" id="PF01653">
    <property type="entry name" value="DNA_ligase_aden"/>
    <property type="match status" value="1"/>
</dbReference>
<evidence type="ECO:0000256" key="7">
    <source>
        <dbReference type="ARBA" id="ARBA00022723"/>
    </source>
</evidence>
<keyword evidence="10" id="KW-0460">Magnesium</keyword>
<dbReference type="PROSITE" id="PS01056">
    <property type="entry name" value="DNA_LIGASE_N2"/>
    <property type="match status" value="1"/>
</dbReference>
<keyword evidence="7" id="KW-0479">Metal-binding</keyword>
<evidence type="ECO:0000256" key="2">
    <source>
        <dbReference type="ARBA" id="ARBA00004067"/>
    </source>
</evidence>